<dbReference type="InterPro" id="IPR007123">
    <property type="entry name" value="Gelsolin-like_dom"/>
</dbReference>
<dbReference type="EMBL" id="JAAWVQ010129711">
    <property type="protein sequence ID" value="MBN3283654.1"/>
    <property type="molecule type" value="Genomic_DNA"/>
</dbReference>
<dbReference type="InterPro" id="IPR036180">
    <property type="entry name" value="Gelsolin-like_dom_sf"/>
</dbReference>
<dbReference type="InterPro" id="IPR007122">
    <property type="entry name" value="Villin/Gelsolin"/>
</dbReference>
<accession>A0ABS2YBW2</accession>
<gene>
    <name evidence="3" type="primary">Avil_1</name>
    <name evidence="3" type="ORF">GTO93_0011229</name>
</gene>
<name>A0ABS2YBW2_POLSP</name>
<dbReference type="SMART" id="SM00262">
    <property type="entry name" value="GEL"/>
    <property type="match status" value="1"/>
</dbReference>
<feature type="non-terminal residue" evidence="3">
    <location>
        <position position="170"/>
    </location>
</feature>
<dbReference type="SUPFAM" id="SSF82754">
    <property type="entry name" value="C-terminal, gelsolin-like domain of Sec23/24"/>
    <property type="match status" value="1"/>
</dbReference>
<evidence type="ECO:0000259" key="2">
    <source>
        <dbReference type="Pfam" id="PF00626"/>
    </source>
</evidence>
<organism evidence="3 4">
    <name type="scientific">Polyodon spathula</name>
    <name type="common">North American paddlefish</name>
    <name type="synonym">Squalus spathula</name>
    <dbReference type="NCBI Taxonomy" id="7913"/>
    <lineage>
        <taxon>Eukaryota</taxon>
        <taxon>Metazoa</taxon>
        <taxon>Chordata</taxon>
        <taxon>Craniata</taxon>
        <taxon>Vertebrata</taxon>
        <taxon>Euteleostomi</taxon>
        <taxon>Actinopterygii</taxon>
        <taxon>Chondrostei</taxon>
        <taxon>Acipenseriformes</taxon>
        <taxon>Polyodontidae</taxon>
        <taxon>Polyodon</taxon>
    </lineage>
</organism>
<protein>
    <submittedName>
        <fullName evidence="3">AVIL protein</fullName>
    </submittedName>
</protein>
<feature type="non-terminal residue" evidence="3">
    <location>
        <position position="1"/>
    </location>
</feature>
<feature type="domain" description="Gelsolin-like" evidence="2">
    <location>
        <begin position="34"/>
        <end position="102"/>
    </location>
</feature>
<evidence type="ECO:0000256" key="1">
    <source>
        <dbReference type="ARBA" id="ARBA00023203"/>
    </source>
</evidence>
<dbReference type="CDD" id="cd11289">
    <property type="entry name" value="gelsolin_S2_like"/>
    <property type="match status" value="1"/>
</dbReference>
<dbReference type="PANTHER" id="PTHR11977:SF30">
    <property type="entry name" value="VILLIN-LIKE PROTEIN"/>
    <property type="match status" value="1"/>
</dbReference>
<dbReference type="PANTHER" id="PTHR11977">
    <property type="entry name" value="VILLIN"/>
    <property type="match status" value="1"/>
</dbReference>
<evidence type="ECO:0000313" key="4">
    <source>
        <dbReference type="Proteomes" id="UP001166093"/>
    </source>
</evidence>
<evidence type="ECO:0000313" key="3">
    <source>
        <dbReference type="EMBL" id="MBN3283654.1"/>
    </source>
</evidence>
<dbReference type="Pfam" id="PF00626">
    <property type="entry name" value="Gelsolin"/>
    <property type="match status" value="1"/>
</dbReference>
<dbReference type="Gene3D" id="3.40.20.10">
    <property type="entry name" value="Severin"/>
    <property type="match status" value="1"/>
</dbReference>
<comment type="caution">
    <text evidence="3">The sequence shown here is derived from an EMBL/GenBank/DDBJ whole genome shotgun (WGS) entry which is preliminary data.</text>
</comment>
<keyword evidence="4" id="KW-1185">Reference proteome</keyword>
<keyword evidence="1" id="KW-0009">Actin-binding</keyword>
<reference evidence="3" key="1">
    <citation type="journal article" date="2021" name="Cell">
        <title>Tracing the genetic footprints of vertebrate landing in non-teleost ray-finned fishes.</title>
        <authorList>
            <person name="Bi X."/>
            <person name="Wang K."/>
            <person name="Yang L."/>
            <person name="Pan H."/>
            <person name="Jiang H."/>
            <person name="Wei Q."/>
            <person name="Fang M."/>
            <person name="Yu H."/>
            <person name="Zhu C."/>
            <person name="Cai Y."/>
            <person name="He Y."/>
            <person name="Gan X."/>
            <person name="Zeng H."/>
            <person name="Yu D."/>
            <person name="Zhu Y."/>
            <person name="Jiang H."/>
            <person name="Qiu Q."/>
            <person name="Yang H."/>
            <person name="Zhang Y.E."/>
            <person name="Wang W."/>
            <person name="Zhu M."/>
            <person name="He S."/>
            <person name="Zhang G."/>
        </authorList>
    </citation>
    <scope>NUCLEOTIDE SEQUENCE</scope>
    <source>
        <strain evidence="3">Pddl_001</strain>
    </source>
</reference>
<dbReference type="Proteomes" id="UP001166093">
    <property type="component" value="Unassembled WGS sequence"/>
</dbReference>
<dbReference type="InterPro" id="IPR029006">
    <property type="entry name" value="ADF-H/Gelsolin-like_dom_sf"/>
</dbReference>
<proteinExistence type="predicted"/>
<sequence>YKKGGLASGFKQVETNMYNIKRLLHVKGRKNFSATEVDVSWNSFNVGDVFLLDMGKVIVQWNGPESNHPERLKGMTLSQDIRDRERGGRAQIGVVDGDNEAASPELMKIMTAVLGQRTGSLKPATPDNRPDLYQKSNVRLYQCVLQTELHLQLYTLGFCTPDRASLTTLQ</sequence>